<keyword evidence="1" id="KW-0812">Transmembrane</keyword>
<evidence type="ECO:0000313" key="3">
    <source>
        <dbReference type="Proteomes" id="UP000823388"/>
    </source>
</evidence>
<keyword evidence="1" id="KW-1133">Transmembrane helix</keyword>
<name>A0A8T0RW86_PANVG</name>
<evidence type="ECO:0000313" key="2">
    <source>
        <dbReference type="EMBL" id="KAG2589335.1"/>
    </source>
</evidence>
<organism evidence="2 3">
    <name type="scientific">Panicum virgatum</name>
    <name type="common">Blackwell switchgrass</name>
    <dbReference type="NCBI Taxonomy" id="38727"/>
    <lineage>
        <taxon>Eukaryota</taxon>
        <taxon>Viridiplantae</taxon>
        <taxon>Streptophyta</taxon>
        <taxon>Embryophyta</taxon>
        <taxon>Tracheophyta</taxon>
        <taxon>Spermatophyta</taxon>
        <taxon>Magnoliopsida</taxon>
        <taxon>Liliopsida</taxon>
        <taxon>Poales</taxon>
        <taxon>Poaceae</taxon>
        <taxon>PACMAD clade</taxon>
        <taxon>Panicoideae</taxon>
        <taxon>Panicodae</taxon>
        <taxon>Paniceae</taxon>
        <taxon>Panicinae</taxon>
        <taxon>Panicum</taxon>
        <taxon>Panicum sect. Hiantes</taxon>
    </lineage>
</organism>
<keyword evidence="3" id="KW-1185">Reference proteome</keyword>
<accession>A0A8T0RW86</accession>
<sequence>MAIAHISQAIFLRLLSSVILFQVNWILHGT</sequence>
<gene>
    <name evidence="2" type="ORF">PVAP13_5NG392524</name>
</gene>
<evidence type="ECO:0000256" key="1">
    <source>
        <dbReference type="SAM" id="Phobius"/>
    </source>
</evidence>
<proteinExistence type="predicted"/>
<dbReference type="EMBL" id="CM029046">
    <property type="protein sequence ID" value="KAG2589335.1"/>
    <property type="molecule type" value="Genomic_DNA"/>
</dbReference>
<dbReference type="AlphaFoldDB" id="A0A8T0RW86"/>
<comment type="caution">
    <text evidence="2">The sequence shown here is derived from an EMBL/GenBank/DDBJ whole genome shotgun (WGS) entry which is preliminary data.</text>
</comment>
<dbReference type="Proteomes" id="UP000823388">
    <property type="component" value="Chromosome 5N"/>
</dbReference>
<keyword evidence="1" id="KW-0472">Membrane</keyword>
<feature type="transmembrane region" description="Helical" evidence="1">
    <location>
        <begin position="6"/>
        <end position="27"/>
    </location>
</feature>
<protein>
    <submittedName>
        <fullName evidence="2">Uncharacterized protein</fullName>
    </submittedName>
</protein>
<reference evidence="2" key="1">
    <citation type="submission" date="2020-05" db="EMBL/GenBank/DDBJ databases">
        <title>WGS assembly of Panicum virgatum.</title>
        <authorList>
            <person name="Lovell J.T."/>
            <person name="Jenkins J."/>
            <person name="Shu S."/>
            <person name="Juenger T.E."/>
            <person name="Schmutz J."/>
        </authorList>
    </citation>
    <scope>NUCLEOTIDE SEQUENCE</scope>
    <source>
        <strain evidence="2">AP13</strain>
    </source>
</reference>